<dbReference type="AlphaFoldDB" id="A0AA95EVM2"/>
<gene>
    <name evidence="2" type="ORF">P0Y55_17345</name>
</gene>
<evidence type="ECO:0000256" key="1">
    <source>
        <dbReference type="SAM" id="Phobius"/>
    </source>
</evidence>
<proteinExistence type="predicted"/>
<dbReference type="EMBL" id="CP119317">
    <property type="protein sequence ID" value="WEK54285.1"/>
    <property type="molecule type" value="Genomic_DNA"/>
</dbReference>
<name>A0AA95EVM2_9BACL</name>
<feature type="transmembrane region" description="Helical" evidence="1">
    <location>
        <begin position="178"/>
        <end position="197"/>
    </location>
</feature>
<evidence type="ECO:0000313" key="2">
    <source>
        <dbReference type="EMBL" id="WEK54285.1"/>
    </source>
</evidence>
<feature type="transmembrane region" description="Helical" evidence="1">
    <location>
        <begin position="145"/>
        <end position="166"/>
    </location>
</feature>
<keyword evidence="1" id="KW-1133">Transmembrane helix</keyword>
<accession>A0AA95EVM2</accession>
<dbReference type="Proteomes" id="UP001178662">
    <property type="component" value="Chromosome"/>
</dbReference>
<keyword evidence="1" id="KW-0472">Membrane</keyword>
<protein>
    <submittedName>
        <fullName evidence="2">Uncharacterized protein</fullName>
    </submittedName>
</protein>
<reference evidence="2" key="1">
    <citation type="submission" date="2023-03" db="EMBL/GenBank/DDBJ databases">
        <title>Andean soil-derived lignocellulolytic bacterial consortium as a source of novel taxa and putative plastic-active enzymes.</title>
        <authorList>
            <person name="Diaz-Garcia L."/>
            <person name="Chuvochina M."/>
            <person name="Feuerriegel G."/>
            <person name="Bunk B."/>
            <person name="Sproer C."/>
            <person name="Streit W.R."/>
            <person name="Rodriguez L.M."/>
            <person name="Overmann J."/>
            <person name="Jimenez D.J."/>
        </authorList>
    </citation>
    <scope>NUCLEOTIDE SEQUENCE</scope>
    <source>
        <strain evidence="2">MAG 2441</strain>
    </source>
</reference>
<keyword evidence="1" id="KW-0812">Transmembrane</keyword>
<evidence type="ECO:0000313" key="3">
    <source>
        <dbReference type="Proteomes" id="UP001178662"/>
    </source>
</evidence>
<organism evidence="2 3">
    <name type="scientific">Candidatus Cohnella colombiensis</name>
    <dbReference type="NCBI Taxonomy" id="3121368"/>
    <lineage>
        <taxon>Bacteria</taxon>
        <taxon>Bacillati</taxon>
        <taxon>Bacillota</taxon>
        <taxon>Bacilli</taxon>
        <taxon>Bacillales</taxon>
        <taxon>Paenibacillaceae</taxon>
        <taxon>Cohnella</taxon>
    </lineage>
</organism>
<sequence length="199" mass="22287">MRISIKFIFVAMILLSLSACGDKIKPLSLYEYKMSAVALSGDTTKLSSDEGRAFAFFAGERHLKYYFKIPGDSIHDFDADLIAEELSGPENFSYNVSYILNLPAKLFRNIQADFGMGPFKKEMDELEASRNQALPGAFVLAFKDILTAVIGFILALIMMVFGTIIGTILHPIESITDFIPCCWGLIKTIFYAIIHLFTW</sequence>
<dbReference type="PROSITE" id="PS51257">
    <property type="entry name" value="PROKAR_LIPOPROTEIN"/>
    <property type="match status" value="1"/>
</dbReference>
<keyword evidence="3" id="KW-1185">Reference proteome</keyword>